<dbReference type="PANTHER" id="PTHR30466">
    <property type="entry name" value="FLAVIN REDUCTASE"/>
    <property type="match status" value="1"/>
</dbReference>
<dbReference type="Pfam" id="PF01613">
    <property type="entry name" value="Flavin_Reduct"/>
    <property type="match status" value="1"/>
</dbReference>
<accession>A0ABZ2BUR9</accession>
<proteinExistence type="inferred from homology"/>
<evidence type="ECO:0000256" key="2">
    <source>
        <dbReference type="ARBA" id="ARBA00023002"/>
    </source>
</evidence>
<dbReference type="EC" id="1.5.1.42" evidence="4"/>
<evidence type="ECO:0000259" key="3">
    <source>
        <dbReference type="SMART" id="SM00903"/>
    </source>
</evidence>
<dbReference type="Proteomes" id="UP001318682">
    <property type="component" value="Chromosome"/>
</dbReference>
<reference evidence="5" key="2">
    <citation type="submission" date="2024-01" db="EMBL/GenBank/DDBJ databases">
        <title>Roseobacter fucihabitans sp. nov., isolated from the brown alga Fucus spiralis.</title>
        <authorList>
            <person name="Hahnke S."/>
            <person name="Berger M."/>
            <person name="Schlingloff A."/>
            <person name="Athale I."/>
            <person name="Neumann-Schaal M."/>
            <person name="Adenaya A."/>
            <person name="Poehlein A."/>
            <person name="Daniel R."/>
            <person name="Pertersen J."/>
            <person name="Brinkhoff T."/>
        </authorList>
    </citation>
    <scope>NUCLEOTIDE SEQUENCE [LARGE SCALE GENOMIC DNA]</scope>
    <source>
        <strain evidence="5">B14</strain>
    </source>
</reference>
<organism evidence="4 5">
    <name type="scientific">Roseobacter fucihabitans</name>
    <dbReference type="NCBI Taxonomy" id="1537242"/>
    <lineage>
        <taxon>Bacteria</taxon>
        <taxon>Pseudomonadati</taxon>
        <taxon>Pseudomonadota</taxon>
        <taxon>Alphaproteobacteria</taxon>
        <taxon>Rhodobacterales</taxon>
        <taxon>Roseobacteraceae</taxon>
        <taxon>Roseobacter</taxon>
    </lineage>
</organism>
<comment type="similarity">
    <text evidence="1">Belongs to the non-flavoprotein flavin reductase family.</text>
</comment>
<dbReference type="SUPFAM" id="SSF50475">
    <property type="entry name" value="FMN-binding split barrel"/>
    <property type="match status" value="1"/>
</dbReference>
<dbReference type="InterPro" id="IPR002563">
    <property type="entry name" value="Flavin_Rdtase-like_dom"/>
</dbReference>
<evidence type="ECO:0000313" key="4">
    <source>
        <dbReference type="EMBL" id="WVX49745.1"/>
    </source>
</evidence>
<dbReference type="PANTHER" id="PTHR30466:SF11">
    <property type="entry name" value="FLAVIN-DEPENDENT MONOOXYGENASE, REDUCTASE SUBUNIT HSAB"/>
    <property type="match status" value="1"/>
</dbReference>
<dbReference type="GO" id="GO:0052874">
    <property type="term" value="F:FMN reductase (NADH) activity"/>
    <property type="evidence" value="ECO:0007669"/>
    <property type="project" value="UniProtKB-EC"/>
</dbReference>
<dbReference type="EMBL" id="CP143423">
    <property type="protein sequence ID" value="WVX49745.1"/>
    <property type="molecule type" value="Genomic_DNA"/>
</dbReference>
<gene>
    <name evidence="4" type="primary">ntaB_2</name>
    <name evidence="4" type="ORF">ROLI_028400</name>
</gene>
<protein>
    <submittedName>
        <fullName evidence="4">FMN reductase (NADH) NtaB</fullName>
        <ecNumber evidence="4">1.5.1.42</ecNumber>
    </submittedName>
</protein>
<reference evidence="4 5" key="1">
    <citation type="submission" date="2015-07" db="EMBL/GenBank/DDBJ databases">
        <authorList>
            <person name="Voget S."/>
            <person name="Dogs M."/>
            <person name="Brinkhoff T.H."/>
            <person name="Daniel R."/>
        </authorList>
    </citation>
    <scope>NUCLEOTIDE SEQUENCE [LARGE SCALE GENOMIC DNA]</scope>
    <source>
        <strain evidence="4 5">B14</strain>
    </source>
</reference>
<evidence type="ECO:0000256" key="1">
    <source>
        <dbReference type="ARBA" id="ARBA00008898"/>
    </source>
</evidence>
<feature type="domain" description="Flavin reductase like" evidence="3">
    <location>
        <begin position="22"/>
        <end position="165"/>
    </location>
</feature>
<dbReference type="InterPro" id="IPR050268">
    <property type="entry name" value="NADH-dep_flavin_reductase"/>
</dbReference>
<keyword evidence="2 4" id="KW-0560">Oxidoreductase</keyword>
<dbReference type="SMART" id="SM00903">
    <property type="entry name" value="Flavin_Reduct"/>
    <property type="match status" value="1"/>
</dbReference>
<dbReference type="RefSeq" id="WP_187429187.1">
    <property type="nucleotide sequence ID" value="NZ_CP143423.1"/>
</dbReference>
<dbReference type="InterPro" id="IPR012349">
    <property type="entry name" value="Split_barrel_FMN-bd"/>
</dbReference>
<dbReference type="Gene3D" id="2.30.110.10">
    <property type="entry name" value="Electron Transport, Fmn-binding Protein, Chain A"/>
    <property type="match status" value="1"/>
</dbReference>
<sequence>MTSEQEYFAPSPENHADLRRAFGCFGTGVTVVTIQTADGPLGMTANSFSSVSLTPALVLWSPALAARRHDPFAQAEHFCIHILGEDQLALARHFATNGDGFDAFDWSAGPLGAPRLAGCLAEFHCTRFARYPAGDHSLILGEIQQVFHAQTHGPGLLFKRGQFGRFTADA</sequence>
<keyword evidence="5" id="KW-1185">Reference proteome</keyword>
<evidence type="ECO:0000313" key="5">
    <source>
        <dbReference type="Proteomes" id="UP001318682"/>
    </source>
</evidence>
<name>A0ABZ2BUR9_9RHOB</name>